<dbReference type="OrthoDB" id="5856953at2759"/>
<dbReference type="InterPro" id="IPR037645">
    <property type="entry name" value="KCT2"/>
</dbReference>
<dbReference type="PANTHER" id="PTHR16502">
    <property type="entry name" value="KERATINOCYTE-ASSOCIATED TRANSMEMBRANE PROTEIN 2"/>
    <property type="match status" value="1"/>
</dbReference>
<gene>
    <name evidence="3" type="ORF">NLS_LOCUS5816</name>
</gene>
<feature type="transmembrane region" description="Helical" evidence="1">
    <location>
        <begin position="144"/>
        <end position="161"/>
    </location>
</feature>
<dbReference type="Pfam" id="PF17818">
    <property type="entry name" value="KCT2"/>
    <property type="match status" value="1"/>
</dbReference>
<evidence type="ECO:0000313" key="4">
    <source>
        <dbReference type="Proteomes" id="UP000277928"/>
    </source>
</evidence>
<dbReference type="Proteomes" id="UP000277928">
    <property type="component" value="Unassembled WGS sequence"/>
</dbReference>
<feature type="signal peptide" evidence="2">
    <location>
        <begin position="1"/>
        <end position="22"/>
    </location>
</feature>
<organism evidence="3 4">
    <name type="scientific">Litomosoides sigmodontis</name>
    <name type="common">Filarial nematode worm</name>
    <dbReference type="NCBI Taxonomy" id="42156"/>
    <lineage>
        <taxon>Eukaryota</taxon>
        <taxon>Metazoa</taxon>
        <taxon>Ecdysozoa</taxon>
        <taxon>Nematoda</taxon>
        <taxon>Chromadorea</taxon>
        <taxon>Rhabditida</taxon>
        <taxon>Spirurina</taxon>
        <taxon>Spiruromorpha</taxon>
        <taxon>Filarioidea</taxon>
        <taxon>Onchocercidae</taxon>
        <taxon>Litomosoides</taxon>
    </lineage>
</organism>
<dbReference type="PANTHER" id="PTHR16502:SF0">
    <property type="entry name" value="KERATINOCYTE-ASSOCIATED TRANSMEMBRANE PROTEIN 2"/>
    <property type="match status" value="1"/>
</dbReference>
<proteinExistence type="predicted"/>
<dbReference type="OMA" id="THFLYYI"/>
<reference evidence="3 4" key="1">
    <citation type="submission" date="2018-08" db="EMBL/GenBank/DDBJ databases">
        <authorList>
            <person name="Laetsch R D."/>
            <person name="Stevens L."/>
            <person name="Kumar S."/>
            <person name="Blaxter L. M."/>
        </authorList>
    </citation>
    <scope>NUCLEOTIDE SEQUENCE [LARGE SCALE GENOMIC DNA]</scope>
</reference>
<evidence type="ECO:0000256" key="2">
    <source>
        <dbReference type="SAM" id="SignalP"/>
    </source>
</evidence>
<evidence type="ECO:0000256" key="1">
    <source>
        <dbReference type="SAM" id="Phobius"/>
    </source>
</evidence>
<keyword evidence="1" id="KW-1133">Transmembrane helix</keyword>
<accession>A0A3P6UYB5</accession>
<evidence type="ECO:0000313" key="3">
    <source>
        <dbReference type="EMBL" id="VDK82561.1"/>
    </source>
</evidence>
<name>A0A3P6UYB5_LITSI</name>
<keyword evidence="2" id="KW-0732">Signal</keyword>
<dbReference type="EMBL" id="UYRX01000462">
    <property type="protein sequence ID" value="VDK82561.1"/>
    <property type="molecule type" value="Genomic_DNA"/>
</dbReference>
<keyword evidence="4" id="KW-1185">Reference proteome</keyword>
<sequence>MVFQWFLSLLLCLLCDWPCTSGDESLKEINGTKLLDPMTKKNRVSETTALWIAAGFSNNTNDTVVVTSQKPLQHAASSASVVRAAQMVSVQTSTRQVGLSLAANQNPKQGRHSMQASDEFGAYPSTLQAFVRVDEFNESEDTHFLYYIVVFGVVIVCIYIASHNKKKILGFIIEGRRPSNSARRTALRYRRLSQHDDNVSDPASVIY</sequence>
<dbReference type="AlphaFoldDB" id="A0A3P6UYB5"/>
<keyword evidence="1" id="KW-0472">Membrane</keyword>
<protein>
    <submittedName>
        <fullName evidence="3">Uncharacterized protein</fullName>
    </submittedName>
</protein>
<keyword evidence="1" id="KW-0812">Transmembrane</keyword>
<feature type="chain" id="PRO_5018329863" evidence="2">
    <location>
        <begin position="23"/>
        <end position="207"/>
    </location>
</feature>
<dbReference type="STRING" id="42156.A0A3P6UYB5"/>